<gene>
    <name evidence="2" type="ORF">BWK73_24795</name>
</gene>
<protein>
    <recommendedName>
        <fullName evidence="4">DM13 domain-containing protein</fullName>
    </recommendedName>
</protein>
<dbReference type="EMBL" id="MTEJ01000169">
    <property type="protein sequence ID" value="OQX08667.1"/>
    <property type="molecule type" value="Genomic_DNA"/>
</dbReference>
<dbReference type="PROSITE" id="PS51257">
    <property type="entry name" value="PROKAR_LIPOPROTEIN"/>
    <property type="match status" value="1"/>
</dbReference>
<dbReference type="Gene3D" id="2.60.120.380">
    <property type="match status" value="1"/>
</dbReference>
<name>A0A1Y1QLP4_9GAMM</name>
<evidence type="ECO:0000313" key="2">
    <source>
        <dbReference type="EMBL" id="OQX08667.1"/>
    </source>
</evidence>
<evidence type="ECO:0000313" key="3">
    <source>
        <dbReference type="Proteomes" id="UP000192491"/>
    </source>
</evidence>
<keyword evidence="1" id="KW-0732">Signal</keyword>
<evidence type="ECO:0000256" key="1">
    <source>
        <dbReference type="SAM" id="SignalP"/>
    </source>
</evidence>
<dbReference type="Proteomes" id="UP000192491">
    <property type="component" value="Unassembled WGS sequence"/>
</dbReference>
<evidence type="ECO:0008006" key="4">
    <source>
        <dbReference type="Google" id="ProtNLM"/>
    </source>
</evidence>
<dbReference type="AlphaFoldDB" id="A0A1Y1QLP4"/>
<organism evidence="2 3">
    <name type="scientific">Thiothrix lacustris</name>
    <dbReference type="NCBI Taxonomy" id="525917"/>
    <lineage>
        <taxon>Bacteria</taxon>
        <taxon>Pseudomonadati</taxon>
        <taxon>Pseudomonadota</taxon>
        <taxon>Gammaproteobacteria</taxon>
        <taxon>Thiotrichales</taxon>
        <taxon>Thiotrichaceae</taxon>
        <taxon>Thiothrix</taxon>
    </lineage>
</organism>
<feature type="chain" id="PRO_5012056106" description="DM13 domain-containing protein" evidence="1">
    <location>
        <begin position="23"/>
        <end position="180"/>
    </location>
</feature>
<feature type="signal peptide" evidence="1">
    <location>
        <begin position="1"/>
        <end position="22"/>
    </location>
</feature>
<proteinExistence type="predicted"/>
<sequence>MSVNVKSLFNIAVMSVLLLAGAACTKTDEVKQDSGKAVADVKATEKPVAPKPVQNAASHPATVANAKVGNDPIRRINFVKGADHAIITGNLSGFEDVQYFVVDAAKGQTMTVEQLDQQGAGRVSVYVTAPNGANANDMDLSCHSHATISPTIDGDYGIKVVECKKADPWKGVYGIKVTIK</sequence>
<reference evidence="2 3" key="1">
    <citation type="submission" date="2017-01" db="EMBL/GenBank/DDBJ databases">
        <title>Novel large sulfur bacteria in the metagenomes of groundwater-fed chemosynthetic microbial mats in the Lake Huron basin.</title>
        <authorList>
            <person name="Sharrar A.M."/>
            <person name="Flood B.E."/>
            <person name="Bailey J.V."/>
            <person name="Jones D.S."/>
            <person name="Biddanda B."/>
            <person name="Ruberg S.A."/>
            <person name="Marcus D.N."/>
            <person name="Dick G.J."/>
        </authorList>
    </citation>
    <scope>NUCLEOTIDE SEQUENCE [LARGE SCALE GENOMIC DNA]</scope>
    <source>
        <strain evidence="2">A8</strain>
    </source>
</reference>
<comment type="caution">
    <text evidence="2">The sequence shown here is derived from an EMBL/GenBank/DDBJ whole genome shotgun (WGS) entry which is preliminary data.</text>
</comment>
<accession>A0A1Y1QLP4</accession>